<gene>
    <name evidence="1" type="ORF">EB796_006520</name>
</gene>
<keyword evidence="2" id="KW-1185">Reference proteome</keyword>
<accession>A0A7J7KAD6</accession>
<evidence type="ECO:0000313" key="1">
    <source>
        <dbReference type="EMBL" id="KAF6035173.1"/>
    </source>
</evidence>
<protein>
    <submittedName>
        <fullName evidence="1">Uncharacterized protein</fullName>
    </submittedName>
</protein>
<comment type="caution">
    <text evidence="1">The sequence shown here is derived from an EMBL/GenBank/DDBJ whole genome shotgun (WGS) entry which is preliminary data.</text>
</comment>
<evidence type="ECO:0000313" key="2">
    <source>
        <dbReference type="Proteomes" id="UP000593567"/>
    </source>
</evidence>
<sequence length="117" mass="13744">MNMFVTPKSNSPVYRLMCTSRCWRVVRDLLQISHEYFLYTDAVLRHSCFLSSLPIMKHFPVNRKYNNHYRICSNYYRVPTAHTTDEQLVSSVCSHVCFKTTRVRTAETTQCTLKPTA</sequence>
<dbReference type="Proteomes" id="UP000593567">
    <property type="component" value="Unassembled WGS sequence"/>
</dbReference>
<dbReference type="EMBL" id="VXIV02000922">
    <property type="protein sequence ID" value="KAF6035173.1"/>
    <property type="molecule type" value="Genomic_DNA"/>
</dbReference>
<proteinExistence type="predicted"/>
<organism evidence="1 2">
    <name type="scientific">Bugula neritina</name>
    <name type="common">Brown bryozoan</name>
    <name type="synonym">Sertularia neritina</name>
    <dbReference type="NCBI Taxonomy" id="10212"/>
    <lineage>
        <taxon>Eukaryota</taxon>
        <taxon>Metazoa</taxon>
        <taxon>Spiralia</taxon>
        <taxon>Lophotrochozoa</taxon>
        <taxon>Bryozoa</taxon>
        <taxon>Gymnolaemata</taxon>
        <taxon>Cheilostomatida</taxon>
        <taxon>Flustrina</taxon>
        <taxon>Buguloidea</taxon>
        <taxon>Bugulidae</taxon>
        <taxon>Bugula</taxon>
    </lineage>
</organism>
<reference evidence="1" key="1">
    <citation type="submission" date="2020-06" db="EMBL/GenBank/DDBJ databases">
        <title>Draft genome of Bugula neritina, a colonial animal packing powerful symbionts and potential medicines.</title>
        <authorList>
            <person name="Rayko M."/>
        </authorList>
    </citation>
    <scope>NUCLEOTIDE SEQUENCE [LARGE SCALE GENOMIC DNA]</scope>
    <source>
        <strain evidence="1">Kwan_BN1</strain>
    </source>
</reference>
<dbReference type="AlphaFoldDB" id="A0A7J7KAD6"/>
<name>A0A7J7KAD6_BUGNE</name>